<name>A0A8H6IWV6_9PEZI</name>
<reference evidence="2 3" key="1">
    <citation type="journal article" date="2020" name="Phytopathology">
        <title>Genome Sequence Resources of Colletotrichum truncatum, C. plurivorum, C. musicola, and C. sojae: Four Species Pathogenic to Soybean (Glycine max).</title>
        <authorList>
            <person name="Rogerio F."/>
            <person name="Boufleur T.R."/>
            <person name="Ciampi-Guillardi M."/>
            <person name="Sukno S.A."/>
            <person name="Thon M.R."/>
            <person name="Massola Junior N.S."/>
            <person name="Baroncelli R."/>
        </authorList>
    </citation>
    <scope>NUCLEOTIDE SEQUENCE [LARGE SCALE GENOMIC DNA]</scope>
    <source>
        <strain evidence="2 3">LFN0009</strain>
    </source>
</reference>
<feature type="region of interest" description="Disordered" evidence="1">
    <location>
        <begin position="1"/>
        <end position="35"/>
    </location>
</feature>
<keyword evidence="3" id="KW-1185">Reference proteome</keyword>
<proteinExistence type="predicted"/>
<organism evidence="2 3">
    <name type="scientific">Colletotrichum sojae</name>
    <dbReference type="NCBI Taxonomy" id="2175907"/>
    <lineage>
        <taxon>Eukaryota</taxon>
        <taxon>Fungi</taxon>
        <taxon>Dikarya</taxon>
        <taxon>Ascomycota</taxon>
        <taxon>Pezizomycotina</taxon>
        <taxon>Sordariomycetes</taxon>
        <taxon>Hypocreomycetidae</taxon>
        <taxon>Glomerellales</taxon>
        <taxon>Glomerellaceae</taxon>
        <taxon>Colletotrichum</taxon>
        <taxon>Colletotrichum orchidearum species complex</taxon>
    </lineage>
</organism>
<evidence type="ECO:0000256" key="1">
    <source>
        <dbReference type="SAM" id="MobiDB-lite"/>
    </source>
</evidence>
<dbReference type="Proteomes" id="UP000652219">
    <property type="component" value="Unassembled WGS sequence"/>
</dbReference>
<evidence type="ECO:0000313" key="3">
    <source>
        <dbReference type="Proteomes" id="UP000652219"/>
    </source>
</evidence>
<comment type="caution">
    <text evidence="2">The sequence shown here is derived from an EMBL/GenBank/DDBJ whole genome shotgun (WGS) entry which is preliminary data.</text>
</comment>
<protein>
    <submittedName>
        <fullName evidence="2">Uncharacterized protein</fullName>
    </submittedName>
</protein>
<evidence type="ECO:0000313" key="2">
    <source>
        <dbReference type="EMBL" id="KAF6802359.1"/>
    </source>
</evidence>
<feature type="region of interest" description="Disordered" evidence="1">
    <location>
        <begin position="71"/>
        <end position="108"/>
    </location>
</feature>
<dbReference type="AlphaFoldDB" id="A0A8H6IWV6"/>
<dbReference type="EMBL" id="WIGN01000275">
    <property type="protein sequence ID" value="KAF6802359.1"/>
    <property type="molecule type" value="Genomic_DNA"/>
</dbReference>
<feature type="compositionally biased region" description="Polar residues" evidence="1">
    <location>
        <begin position="93"/>
        <end position="108"/>
    </location>
</feature>
<accession>A0A8H6IWV6</accession>
<sequence>MWSSMIRSEAPKSLQLSSCIHQDNPGRRDCTMSSTPHSRHLLRARGRCNHTLPILSSPWMSPLWGHVLDSTSHAQHERPASTVRCAATRPRLFSSTSTPNHQPNPGST</sequence>
<gene>
    <name evidence="2" type="ORF">CSOJ01_11642</name>
</gene>